<gene>
    <name evidence="2" type="ORF">N658DRAFT_495574</name>
</gene>
<feature type="region of interest" description="Disordered" evidence="1">
    <location>
        <begin position="389"/>
        <end position="418"/>
    </location>
</feature>
<sequence length="461" mass="50831">MSYIIPIGPPGYYNYDNQTTDTDSTPPKEHQEAVDGAAQDYYGTHHPPAEAGSTTAALAKLVPPQVRMRDPRENPRLEGFYADADRLLGQPTPAHEYRYVVSVADLNSWLTDVYHPKRAALQALAGELESLQQRLHSFAEISAVIGPAGYHSFVTPVLELGDVLNLLLSVERRAEAVHQELLETDELRISLEAAAHAAACHGHGDWDGARRWDDWKGPAQRAARGTFHAQRTARKWDLATRLSGYYATAEQVNTPPYEAIMVELSRVEEEALSFSPRGGLDENDGAVLERALTILRVLRDLGCHACSLSWKARSEAMQQDEVLARLETETADSMTFERRQMLLQRQREIVEENEGRAERANKAVADHFVQYGEAPVMRLLGRVNTGMMGSNPPTATATATAGSSGVASPPTQPARPGFQMPLSWYSNMLTSSHVTNMQVMNNVAGGSTNFHLANGYGQIKW</sequence>
<organism evidence="2 3">
    <name type="scientific">Parathielavia hyrcaniae</name>
    <dbReference type="NCBI Taxonomy" id="113614"/>
    <lineage>
        <taxon>Eukaryota</taxon>
        <taxon>Fungi</taxon>
        <taxon>Dikarya</taxon>
        <taxon>Ascomycota</taxon>
        <taxon>Pezizomycotina</taxon>
        <taxon>Sordariomycetes</taxon>
        <taxon>Sordariomycetidae</taxon>
        <taxon>Sordariales</taxon>
        <taxon>Chaetomiaceae</taxon>
        <taxon>Parathielavia</taxon>
    </lineage>
</organism>
<feature type="compositionally biased region" description="Low complexity" evidence="1">
    <location>
        <begin position="389"/>
        <end position="409"/>
    </location>
</feature>
<evidence type="ECO:0000313" key="2">
    <source>
        <dbReference type="EMBL" id="KAK4102220.1"/>
    </source>
</evidence>
<name>A0AAN6T211_9PEZI</name>
<dbReference type="EMBL" id="MU863632">
    <property type="protein sequence ID" value="KAK4102220.1"/>
    <property type="molecule type" value="Genomic_DNA"/>
</dbReference>
<comment type="caution">
    <text evidence="2">The sequence shown here is derived from an EMBL/GenBank/DDBJ whole genome shotgun (WGS) entry which is preliminary data.</text>
</comment>
<feature type="compositionally biased region" description="Polar residues" evidence="1">
    <location>
        <begin position="15"/>
        <end position="25"/>
    </location>
</feature>
<keyword evidence="3" id="KW-1185">Reference proteome</keyword>
<reference evidence="2" key="2">
    <citation type="submission" date="2023-05" db="EMBL/GenBank/DDBJ databases">
        <authorList>
            <consortium name="Lawrence Berkeley National Laboratory"/>
            <person name="Steindorff A."/>
            <person name="Hensen N."/>
            <person name="Bonometti L."/>
            <person name="Westerberg I."/>
            <person name="Brannstrom I.O."/>
            <person name="Guillou S."/>
            <person name="Cros-Aarteil S."/>
            <person name="Calhoun S."/>
            <person name="Haridas S."/>
            <person name="Kuo A."/>
            <person name="Mondo S."/>
            <person name="Pangilinan J."/>
            <person name="Riley R."/>
            <person name="Labutti K."/>
            <person name="Andreopoulos B."/>
            <person name="Lipzen A."/>
            <person name="Chen C."/>
            <person name="Yanf M."/>
            <person name="Daum C."/>
            <person name="Ng V."/>
            <person name="Clum A."/>
            <person name="Ohm R."/>
            <person name="Martin F."/>
            <person name="Silar P."/>
            <person name="Natvig D."/>
            <person name="Lalanne C."/>
            <person name="Gautier V."/>
            <person name="Ament-Velasquez S.L."/>
            <person name="Kruys A."/>
            <person name="Hutchinson M.I."/>
            <person name="Powell A.J."/>
            <person name="Barry K."/>
            <person name="Miller A.N."/>
            <person name="Grigoriev I.V."/>
            <person name="Debuchy R."/>
            <person name="Gladieux P."/>
            <person name="Thoren M.H."/>
            <person name="Johannesson H."/>
        </authorList>
    </citation>
    <scope>NUCLEOTIDE SEQUENCE</scope>
    <source>
        <strain evidence="2">CBS 757.83</strain>
    </source>
</reference>
<evidence type="ECO:0000313" key="3">
    <source>
        <dbReference type="Proteomes" id="UP001305647"/>
    </source>
</evidence>
<reference evidence="2" key="1">
    <citation type="journal article" date="2023" name="Mol. Phylogenet. Evol.">
        <title>Genome-scale phylogeny and comparative genomics of the fungal order Sordariales.</title>
        <authorList>
            <person name="Hensen N."/>
            <person name="Bonometti L."/>
            <person name="Westerberg I."/>
            <person name="Brannstrom I.O."/>
            <person name="Guillou S."/>
            <person name="Cros-Aarteil S."/>
            <person name="Calhoun S."/>
            <person name="Haridas S."/>
            <person name="Kuo A."/>
            <person name="Mondo S."/>
            <person name="Pangilinan J."/>
            <person name="Riley R."/>
            <person name="LaButti K."/>
            <person name="Andreopoulos B."/>
            <person name="Lipzen A."/>
            <person name="Chen C."/>
            <person name="Yan M."/>
            <person name="Daum C."/>
            <person name="Ng V."/>
            <person name="Clum A."/>
            <person name="Steindorff A."/>
            <person name="Ohm R.A."/>
            <person name="Martin F."/>
            <person name="Silar P."/>
            <person name="Natvig D.O."/>
            <person name="Lalanne C."/>
            <person name="Gautier V."/>
            <person name="Ament-Velasquez S.L."/>
            <person name="Kruys A."/>
            <person name="Hutchinson M.I."/>
            <person name="Powell A.J."/>
            <person name="Barry K."/>
            <person name="Miller A.N."/>
            <person name="Grigoriev I.V."/>
            <person name="Debuchy R."/>
            <person name="Gladieux P."/>
            <person name="Hiltunen Thoren M."/>
            <person name="Johannesson H."/>
        </authorList>
    </citation>
    <scope>NUCLEOTIDE SEQUENCE</scope>
    <source>
        <strain evidence="2">CBS 757.83</strain>
    </source>
</reference>
<dbReference type="AlphaFoldDB" id="A0AAN6T211"/>
<evidence type="ECO:0000256" key="1">
    <source>
        <dbReference type="SAM" id="MobiDB-lite"/>
    </source>
</evidence>
<accession>A0AAN6T211</accession>
<feature type="region of interest" description="Disordered" evidence="1">
    <location>
        <begin position="12"/>
        <end position="34"/>
    </location>
</feature>
<protein>
    <submittedName>
        <fullName evidence="2">Uncharacterized protein</fullName>
    </submittedName>
</protein>
<proteinExistence type="predicted"/>
<dbReference type="Proteomes" id="UP001305647">
    <property type="component" value="Unassembled WGS sequence"/>
</dbReference>